<dbReference type="CDD" id="cd02440">
    <property type="entry name" value="AdoMet_MTases"/>
    <property type="match status" value="1"/>
</dbReference>
<evidence type="ECO:0000256" key="1">
    <source>
        <dbReference type="ARBA" id="ARBA00022679"/>
    </source>
</evidence>
<dbReference type="EMBL" id="SOZE01000007">
    <property type="protein sequence ID" value="TFF38215.1"/>
    <property type="molecule type" value="Genomic_DNA"/>
</dbReference>
<evidence type="ECO:0000313" key="3">
    <source>
        <dbReference type="EMBL" id="TFF38215.1"/>
    </source>
</evidence>
<dbReference type="AlphaFoldDB" id="A0A4Y8SHV3"/>
<name>A0A4Y8SHV3_9SPHI</name>
<proteinExistence type="predicted"/>
<feature type="domain" description="Methyltransferase" evidence="2">
    <location>
        <begin position="76"/>
        <end position="167"/>
    </location>
</feature>
<dbReference type="Proteomes" id="UP000297540">
    <property type="component" value="Unassembled WGS sequence"/>
</dbReference>
<keyword evidence="4" id="KW-1185">Reference proteome</keyword>
<sequence length="247" mass="28404">MPLPQNTPSSIETSTDFEMLYLAVRALEGRIYSDKELLQLPEITTSHRHYKEWQVRRRSAGRLISYLTKKNKPLYILEVGCGNGWLAAKLAQIKAAKVIALDVNRTEVAQGERVFKKQNLQFFAGSVDDGHFKGAKFDIIIFAASFQYFSPLADTIRKMQQHLADAGEIHLIDSNFYSAYNVDDAVLRTQEYYSAMGYPQMAGFYYHHTLDELAAFNPRVLSTPHSFRNRLLKRSPLYWVRINKENT</sequence>
<dbReference type="GO" id="GO:0032259">
    <property type="term" value="P:methylation"/>
    <property type="evidence" value="ECO:0007669"/>
    <property type="project" value="UniProtKB-KW"/>
</dbReference>
<keyword evidence="1 3" id="KW-0808">Transferase</keyword>
<reference evidence="3 4" key="1">
    <citation type="journal article" date="2017" name="Int. J. Syst. Evol. Microbiol.">
        <title>Mucilaginibacterpsychrotolerans sp. nov., isolated from peatlands.</title>
        <authorList>
            <person name="Deng Y."/>
            <person name="Shen L."/>
            <person name="Xu B."/>
            <person name="Liu Y."/>
            <person name="Gu Z."/>
            <person name="Liu H."/>
            <person name="Zhou Y."/>
        </authorList>
    </citation>
    <scope>NUCLEOTIDE SEQUENCE [LARGE SCALE GENOMIC DNA]</scope>
    <source>
        <strain evidence="3 4">NH7-4</strain>
    </source>
</reference>
<protein>
    <submittedName>
        <fullName evidence="3">Class I SAM-dependent methyltransferase</fullName>
    </submittedName>
</protein>
<dbReference type="Pfam" id="PF13649">
    <property type="entry name" value="Methyltransf_25"/>
    <property type="match status" value="1"/>
</dbReference>
<evidence type="ECO:0000259" key="2">
    <source>
        <dbReference type="Pfam" id="PF13649"/>
    </source>
</evidence>
<gene>
    <name evidence="3" type="ORF">E2R66_09260</name>
</gene>
<dbReference type="InterPro" id="IPR041698">
    <property type="entry name" value="Methyltransf_25"/>
</dbReference>
<dbReference type="OrthoDB" id="9800454at2"/>
<dbReference type="Gene3D" id="3.40.50.150">
    <property type="entry name" value="Vaccinia Virus protein VP39"/>
    <property type="match status" value="1"/>
</dbReference>
<dbReference type="GO" id="GO:0008168">
    <property type="term" value="F:methyltransferase activity"/>
    <property type="evidence" value="ECO:0007669"/>
    <property type="project" value="UniProtKB-KW"/>
</dbReference>
<dbReference type="SUPFAM" id="SSF53335">
    <property type="entry name" value="S-adenosyl-L-methionine-dependent methyltransferases"/>
    <property type="match status" value="1"/>
</dbReference>
<dbReference type="PANTHER" id="PTHR43861">
    <property type="entry name" value="TRANS-ACONITATE 2-METHYLTRANSFERASE-RELATED"/>
    <property type="match status" value="1"/>
</dbReference>
<dbReference type="InterPro" id="IPR029063">
    <property type="entry name" value="SAM-dependent_MTases_sf"/>
</dbReference>
<dbReference type="RefSeq" id="WP_133229902.1">
    <property type="nucleotide sequence ID" value="NZ_SOZE01000007.1"/>
</dbReference>
<accession>A0A4Y8SHV3</accession>
<keyword evidence="3" id="KW-0489">Methyltransferase</keyword>
<evidence type="ECO:0000313" key="4">
    <source>
        <dbReference type="Proteomes" id="UP000297540"/>
    </source>
</evidence>
<comment type="caution">
    <text evidence="3">The sequence shown here is derived from an EMBL/GenBank/DDBJ whole genome shotgun (WGS) entry which is preliminary data.</text>
</comment>
<organism evidence="3 4">
    <name type="scientific">Mucilaginibacter psychrotolerans</name>
    <dbReference type="NCBI Taxonomy" id="1524096"/>
    <lineage>
        <taxon>Bacteria</taxon>
        <taxon>Pseudomonadati</taxon>
        <taxon>Bacteroidota</taxon>
        <taxon>Sphingobacteriia</taxon>
        <taxon>Sphingobacteriales</taxon>
        <taxon>Sphingobacteriaceae</taxon>
        <taxon>Mucilaginibacter</taxon>
    </lineage>
</organism>